<dbReference type="GO" id="GO:0004730">
    <property type="term" value="F:pseudouridylate synthase activity"/>
    <property type="evidence" value="ECO:0007669"/>
    <property type="project" value="InterPro"/>
</dbReference>
<dbReference type="GO" id="GO:0016798">
    <property type="term" value="F:hydrolase activity, acting on glycosyl bonds"/>
    <property type="evidence" value="ECO:0007669"/>
    <property type="project" value="UniProtKB-KW"/>
</dbReference>
<dbReference type="PANTHER" id="PTHR42909">
    <property type="entry name" value="ZGC:136858"/>
    <property type="match status" value="1"/>
</dbReference>
<reference evidence="8" key="1">
    <citation type="submission" date="2022-07" db="EMBL/GenBank/DDBJ databases">
        <title>Genome Sequence of Physisporinus lineatus.</title>
        <authorList>
            <person name="Buettner E."/>
        </authorList>
    </citation>
    <scope>NUCLEOTIDE SEQUENCE</scope>
    <source>
        <strain evidence="8">VT162</strain>
    </source>
</reference>
<accession>A0AAD5UWD9</accession>
<evidence type="ECO:0000256" key="2">
    <source>
        <dbReference type="ARBA" id="ARBA00022801"/>
    </source>
</evidence>
<feature type="compositionally biased region" description="Polar residues" evidence="6">
    <location>
        <begin position="287"/>
        <end position="309"/>
    </location>
</feature>
<sequence>MPYPTNLETARSVESIVRKNGAIPATIGIIEGRVKIGLHSHELERLADVSSNPSVVKVSRRDIGPVISLKRDGGTTCSSTLIFAALAGIKVFATGGLGGVHRGGESSMDVSADLQELTRCPVGLVSAGVKSILDIGRTLEYLETLGVSVISYGESNEFPAFYLRRSGYKSPWRVDNPEAAAAILYSQQQLGMPHGALFGVPIPEQYEAIGQELQQSVEVALQEAEEKGINKLGKEATPWLLKRVGELTKGRSLASNVALIENTAQVGAQIAVAYSNLALQRTEKSNESSQIFTPRASTTAEPISHSSVNKPAEDPLAPPASRFAGKLVVIGSAAVDVSARSHESVEPLSTKSTVPGTVSLTLGGVGRNIAEAAHKVLSSTSSDLAGTTVLVSPVGDDAFGTLLVDEIGRLGMRTDGITRVDSERSAVCNMVFNNSGDLVGGVADMDIIQSFHGSLAIDAIDKYQPDVVAVDGNLSEDCLKAVITQCVRDEIQVFFEPTSVTKSTRILPAIATALEFSSNKGSPVAFASPNLLELSQLYSIASASMALGSEFRMDLDHLARRNVDDKHPDKGTLSFLVDEGYAQMAIHLLPFFQHLVIKCGDLGIITVFRLSEEEASTSLWSGERSNVKARQVISRNQSGGTFVLKHFPALELDKKDIINVTGAGDSLVGSLLASLIQTPGAFKNPTTLDYIIHKAQEVRYLMLLLLGWVSHSPRSDSRQPS</sequence>
<evidence type="ECO:0000259" key="7">
    <source>
        <dbReference type="Pfam" id="PF00294"/>
    </source>
</evidence>
<evidence type="ECO:0000256" key="3">
    <source>
        <dbReference type="ARBA" id="ARBA00023211"/>
    </source>
</evidence>
<organism evidence="8 9">
    <name type="scientific">Meripilus lineatus</name>
    <dbReference type="NCBI Taxonomy" id="2056292"/>
    <lineage>
        <taxon>Eukaryota</taxon>
        <taxon>Fungi</taxon>
        <taxon>Dikarya</taxon>
        <taxon>Basidiomycota</taxon>
        <taxon>Agaricomycotina</taxon>
        <taxon>Agaricomycetes</taxon>
        <taxon>Polyporales</taxon>
        <taxon>Meripilaceae</taxon>
        <taxon>Meripilus</taxon>
    </lineage>
</organism>
<name>A0AAD5UWD9_9APHY</name>
<keyword evidence="5" id="KW-0326">Glycosidase</keyword>
<comment type="caution">
    <text evidence="8">The sequence shown here is derived from an EMBL/GenBank/DDBJ whole genome shotgun (WGS) entry which is preliminary data.</text>
</comment>
<evidence type="ECO:0000256" key="5">
    <source>
        <dbReference type="ARBA" id="ARBA00023295"/>
    </source>
</evidence>
<dbReference type="GO" id="GO:0005737">
    <property type="term" value="C:cytoplasm"/>
    <property type="evidence" value="ECO:0007669"/>
    <property type="project" value="TreeGrafter"/>
</dbReference>
<evidence type="ECO:0000256" key="1">
    <source>
        <dbReference type="ARBA" id="ARBA00022723"/>
    </source>
</evidence>
<dbReference type="AlphaFoldDB" id="A0AAD5UWD9"/>
<keyword evidence="9" id="KW-1185">Reference proteome</keyword>
<dbReference type="Gene3D" id="3.40.1790.10">
    <property type="entry name" value="Indigoidine synthase domain"/>
    <property type="match status" value="1"/>
</dbReference>
<dbReference type="SUPFAM" id="SSF110581">
    <property type="entry name" value="Indigoidine synthase A-like"/>
    <property type="match status" value="1"/>
</dbReference>
<dbReference type="SUPFAM" id="SSF53613">
    <property type="entry name" value="Ribokinase-like"/>
    <property type="match status" value="1"/>
</dbReference>
<keyword evidence="2" id="KW-0378">Hydrolase</keyword>
<dbReference type="GO" id="GO:0046872">
    <property type="term" value="F:metal ion binding"/>
    <property type="evidence" value="ECO:0007669"/>
    <property type="project" value="UniProtKB-KW"/>
</dbReference>
<keyword evidence="3" id="KW-0464">Manganese</keyword>
<dbReference type="PANTHER" id="PTHR42909:SF1">
    <property type="entry name" value="CARBOHYDRATE KINASE PFKB DOMAIN-CONTAINING PROTEIN"/>
    <property type="match status" value="1"/>
</dbReference>
<dbReference type="Gene3D" id="3.40.1190.20">
    <property type="match status" value="1"/>
</dbReference>
<dbReference type="InterPro" id="IPR007342">
    <property type="entry name" value="PsuG"/>
</dbReference>
<dbReference type="InterPro" id="IPR011611">
    <property type="entry name" value="PfkB_dom"/>
</dbReference>
<dbReference type="Pfam" id="PF04227">
    <property type="entry name" value="Indigoidine_A"/>
    <property type="match status" value="1"/>
</dbReference>
<gene>
    <name evidence="8" type="ORF">NLI96_g8939</name>
</gene>
<feature type="domain" description="Carbohydrate kinase PfkB" evidence="7">
    <location>
        <begin position="326"/>
        <end position="497"/>
    </location>
</feature>
<keyword evidence="4" id="KW-0456">Lyase</keyword>
<dbReference type="Pfam" id="PF00294">
    <property type="entry name" value="PfkB"/>
    <property type="match status" value="1"/>
</dbReference>
<protein>
    <recommendedName>
        <fullName evidence="7">Carbohydrate kinase PfkB domain-containing protein</fullName>
    </recommendedName>
</protein>
<dbReference type="Proteomes" id="UP001212997">
    <property type="component" value="Unassembled WGS sequence"/>
</dbReference>
<keyword evidence="1" id="KW-0479">Metal-binding</keyword>
<feature type="region of interest" description="Disordered" evidence="6">
    <location>
        <begin position="285"/>
        <end position="317"/>
    </location>
</feature>
<evidence type="ECO:0000313" key="8">
    <source>
        <dbReference type="EMBL" id="KAJ3479604.1"/>
    </source>
</evidence>
<proteinExistence type="predicted"/>
<evidence type="ECO:0000256" key="6">
    <source>
        <dbReference type="SAM" id="MobiDB-lite"/>
    </source>
</evidence>
<dbReference type="EMBL" id="JANAWD010000428">
    <property type="protein sequence ID" value="KAJ3479604.1"/>
    <property type="molecule type" value="Genomic_DNA"/>
</dbReference>
<evidence type="ECO:0000256" key="4">
    <source>
        <dbReference type="ARBA" id="ARBA00023239"/>
    </source>
</evidence>
<dbReference type="InterPro" id="IPR022830">
    <property type="entry name" value="Indigdn_synthA-like"/>
</dbReference>
<dbReference type="InterPro" id="IPR029056">
    <property type="entry name" value="Ribokinase-like"/>
</dbReference>
<evidence type="ECO:0000313" key="9">
    <source>
        <dbReference type="Proteomes" id="UP001212997"/>
    </source>
</evidence>